<proteinExistence type="predicted"/>
<keyword evidence="2" id="KW-1185">Reference proteome</keyword>
<evidence type="ECO:0000313" key="1">
    <source>
        <dbReference type="EMBL" id="MFC3109511.1"/>
    </source>
</evidence>
<protein>
    <submittedName>
        <fullName evidence="1">Uncharacterized protein</fullName>
    </submittedName>
</protein>
<comment type="caution">
    <text evidence="1">The sequence shown here is derived from an EMBL/GenBank/DDBJ whole genome shotgun (WGS) entry which is preliminary data.</text>
</comment>
<organism evidence="1 2">
    <name type="scientific">Undibacterium arcticum</name>
    <dbReference type="NCBI Taxonomy" id="1762892"/>
    <lineage>
        <taxon>Bacteria</taxon>
        <taxon>Pseudomonadati</taxon>
        <taxon>Pseudomonadota</taxon>
        <taxon>Betaproteobacteria</taxon>
        <taxon>Burkholderiales</taxon>
        <taxon>Oxalobacteraceae</taxon>
        <taxon>Undibacterium</taxon>
    </lineage>
</organism>
<evidence type="ECO:0000313" key="2">
    <source>
        <dbReference type="Proteomes" id="UP001595530"/>
    </source>
</evidence>
<reference evidence="2" key="1">
    <citation type="journal article" date="2019" name="Int. J. Syst. Evol. Microbiol.">
        <title>The Global Catalogue of Microorganisms (GCM) 10K type strain sequencing project: providing services to taxonomists for standard genome sequencing and annotation.</title>
        <authorList>
            <consortium name="The Broad Institute Genomics Platform"/>
            <consortium name="The Broad Institute Genome Sequencing Center for Infectious Disease"/>
            <person name="Wu L."/>
            <person name="Ma J."/>
        </authorList>
    </citation>
    <scope>NUCLEOTIDE SEQUENCE [LARGE SCALE GENOMIC DNA]</scope>
    <source>
        <strain evidence="2">KCTC 42986</strain>
    </source>
</reference>
<dbReference type="Proteomes" id="UP001595530">
    <property type="component" value="Unassembled WGS sequence"/>
</dbReference>
<name>A0ABV7F624_9BURK</name>
<sequence>MSPRTLYADHGRRGEFVKTPEQQALVDGLMDDLIAKAEQFLDGKYLEPSAES</sequence>
<dbReference type="EMBL" id="JBHRTP010000052">
    <property type="protein sequence ID" value="MFC3109511.1"/>
    <property type="molecule type" value="Genomic_DNA"/>
</dbReference>
<accession>A0ABV7F624</accession>
<gene>
    <name evidence="1" type="ORF">ACFOFO_16335</name>
</gene>
<dbReference type="RefSeq" id="WP_390329361.1">
    <property type="nucleotide sequence ID" value="NZ_JBHRTP010000052.1"/>
</dbReference>